<name>X0VSA5_9ZZZZ</name>
<gene>
    <name evidence="2" type="ORF">S01H1_34408</name>
</gene>
<proteinExistence type="inferred from homology"/>
<dbReference type="InterPro" id="IPR036425">
    <property type="entry name" value="MoaB/Mog-like_dom_sf"/>
</dbReference>
<dbReference type="InterPro" id="IPR041424">
    <property type="entry name" value="CinA_KH"/>
</dbReference>
<dbReference type="Gene3D" id="3.40.980.10">
    <property type="entry name" value="MoaB/Mog-like domain"/>
    <property type="match status" value="1"/>
</dbReference>
<sequence length="255" mass="27893">MQAEIVSIGTELLLGVIVDTNAAYVSRRLAEIGIDLYHRVTVGDNEGRIARCIEEALRRADVVLCTGGLGPTVDDVTRQAVARATGRELVLDEEMLGWIEERFRGWGHPMSENNRRQAFKPEGAIAIENPVGTAPIFIVQDERGDVIVLPGVPHEMEHLMEHEVIPYLKGKLGHQEVIKARVLRTVGVGESQVDSHIGDLMESANPTVGLAAHPGQTDVRIVAKAASEEEADRLIADMERQVCERLGQVIYGVGK</sequence>
<dbReference type="PANTHER" id="PTHR13939">
    <property type="entry name" value="NICOTINAMIDE-NUCLEOTIDE AMIDOHYDROLASE PNCC"/>
    <property type="match status" value="1"/>
</dbReference>
<reference evidence="2" key="1">
    <citation type="journal article" date="2014" name="Front. Microbiol.">
        <title>High frequency of phylogenetically diverse reductive dehalogenase-homologous genes in deep subseafloor sedimentary metagenomes.</title>
        <authorList>
            <person name="Kawai M."/>
            <person name="Futagami T."/>
            <person name="Toyoda A."/>
            <person name="Takaki Y."/>
            <person name="Nishi S."/>
            <person name="Hori S."/>
            <person name="Arai W."/>
            <person name="Tsubouchi T."/>
            <person name="Morono Y."/>
            <person name="Uchiyama I."/>
            <person name="Ito T."/>
            <person name="Fujiyama A."/>
            <person name="Inagaki F."/>
            <person name="Takami H."/>
        </authorList>
    </citation>
    <scope>NUCLEOTIDE SEQUENCE</scope>
    <source>
        <strain evidence="2">Expedition CK06-06</strain>
    </source>
</reference>
<dbReference type="Pfam" id="PF18146">
    <property type="entry name" value="CinA_KH"/>
    <property type="match status" value="1"/>
</dbReference>
<dbReference type="Pfam" id="PF00994">
    <property type="entry name" value="MoCF_biosynth"/>
    <property type="match status" value="1"/>
</dbReference>
<feature type="domain" description="MoaB/Mog" evidence="1">
    <location>
        <begin position="4"/>
        <end position="171"/>
    </location>
</feature>
<evidence type="ECO:0000313" key="2">
    <source>
        <dbReference type="EMBL" id="GAG03426.1"/>
    </source>
</evidence>
<dbReference type="PANTHER" id="PTHR13939:SF0">
    <property type="entry name" value="NMN AMIDOHYDROLASE-LIKE PROTEIN YFAY"/>
    <property type="match status" value="1"/>
</dbReference>
<evidence type="ECO:0000259" key="1">
    <source>
        <dbReference type="SMART" id="SM00852"/>
    </source>
</evidence>
<dbReference type="AlphaFoldDB" id="X0VSA5"/>
<dbReference type="NCBIfam" id="TIGR00177">
    <property type="entry name" value="molyb_syn"/>
    <property type="match status" value="1"/>
</dbReference>
<comment type="caution">
    <text evidence="2">The sequence shown here is derived from an EMBL/GenBank/DDBJ whole genome shotgun (WGS) entry which is preliminary data.</text>
</comment>
<dbReference type="Gene3D" id="3.30.70.2860">
    <property type="match status" value="1"/>
</dbReference>
<dbReference type="EMBL" id="BARS01021422">
    <property type="protein sequence ID" value="GAG03426.1"/>
    <property type="molecule type" value="Genomic_DNA"/>
</dbReference>
<dbReference type="SMART" id="SM00852">
    <property type="entry name" value="MoCF_biosynth"/>
    <property type="match status" value="1"/>
</dbReference>
<protein>
    <recommendedName>
        <fullName evidence="1">MoaB/Mog domain-containing protein</fullName>
    </recommendedName>
</protein>
<dbReference type="InterPro" id="IPR008135">
    <property type="entry name" value="Competence-induced_CinA"/>
</dbReference>
<dbReference type="InterPro" id="IPR050101">
    <property type="entry name" value="CinA"/>
</dbReference>
<dbReference type="InterPro" id="IPR001453">
    <property type="entry name" value="MoaB/Mog_dom"/>
</dbReference>
<feature type="non-terminal residue" evidence="2">
    <location>
        <position position="255"/>
    </location>
</feature>
<dbReference type="HAMAP" id="MF_00226_B">
    <property type="entry name" value="CinA_B"/>
    <property type="match status" value="1"/>
</dbReference>
<dbReference type="NCBIfam" id="TIGR00200">
    <property type="entry name" value="cinA_nterm"/>
    <property type="match status" value="1"/>
</dbReference>
<organism evidence="2">
    <name type="scientific">marine sediment metagenome</name>
    <dbReference type="NCBI Taxonomy" id="412755"/>
    <lineage>
        <taxon>unclassified sequences</taxon>
        <taxon>metagenomes</taxon>
        <taxon>ecological metagenomes</taxon>
    </lineage>
</organism>
<dbReference type="SUPFAM" id="SSF53218">
    <property type="entry name" value="Molybdenum cofactor biosynthesis proteins"/>
    <property type="match status" value="1"/>
</dbReference>
<dbReference type="CDD" id="cd00885">
    <property type="entry name" value="cinA"/>
    <property type="match status" value="1"/>
</dbReference>
<accession>X0VSA5</accession>